<dbReference type="OrthoDB" id="737041at2759"/>
<accession>A0A2P5EJ80</accession>
<evidence type="ECO:0000313" key="2">
    <source>
        <dbReference type="Proteomes" id="UP000237000"/>
    </source>
</evidence>
<gene>
    <name evidence="1" type="ORF">TorRG33x02_185960</name>
</gene>
<comment type="caution">
    <text evidence="1">The sequence shown here is derived from an EMBL/GenBank/DDBJ whole genome shotgun (WGS) entry which is preliminary data.</text>
</comment>
<dbReference type="AlphaFoldDB" id="A0A2P5EJ80"/>
<dbReference type="Proteomes" id="UP000237000">
    <property type="component" value="Unassembled WGS sequence"/>
</dbReference>
<name>A0A2P5EJ80_TREOI</name>
<dbReference type="InParanoid" id="A0A2P5EJ80"/>
<reference evidence="2" key="1">
    <citation type="submission" date="2016-06" db="EMBL/GenBank/DDBJ databases">
        <title>Parallel loss of symbiosis genes in relatives of nitrogen-fixing non-legume Parasponia.</title>
        <authorList>
            <person name="Van Velzen R."/>
            <person name="Holmer R."/>
            <person name="Bu F."/>
            <person name="Rutten L."/>
            <person name="Van Zeijl A."/>
            <person name="Liu W."/>
            <person name="Santuari L."/>
            <person name="Cao Q."/>
            <person name="Sharma T."/>
            <person name="Shen D."/>
            <person name="Roswanjaya Y."/>
            <person name="Wardhani T."/>
            <person name="Kalhor M.S."/>
            <person name="Jansen J."/>
            <person name="Van den Hoogen J."/>
            <person name="Gungor B."/>
            <person name="Hartog M."/>
            <person name="Hontelez J."/>
            <person name="Verver J."/>
            <person name="Yang W.-C."/>
            <person name="Schijlen E."/>
            <person name="Repin R."/>
            <person name="Schilthuizen M."/>
            <person name="Schranz E."/>
            <person name="Heidstra R."/>
            <person name="Miyata K."/>
            <person name="Fedorova E."/>
            <person name="Kohlen W."/>
            <person name="Bisseling T."/>
            <person name="Smit S."/>
            <person name="Geurts R."/>
        </authorList>
    </citation>
    <scope>NUCLEOTIDE SEQUENCE [LARGE SCALE GENOMIC DNA]</scope>
    <source>
        <strain evidence="2">cv. RG33-2</strain>
    </source>
</reference>
<dbReference type="EMBL" id="JXTC01000145">
    <property type="protein sequence ID" value="PON85594.1"/>
    <property type="molecule type" value="Genomic_DNA"/>
</dbReference>
<dbReference type="STRING" id="63057.A0A2P5EJ80"/>
<protein>
    <submittedName>
        <fullName evidence="1">Uncharacterized protein</fullName>
    </submittedName>
</protein>
<dbReference type="PANTHER" id="PTHR33625:SF2">
    <property type="entry name" value="POST-SET DOMAIN-CONTAINING PROTEIN"/>
    <property type="match status" value="1"/>
</dbReference>
<proteinExistence type="predicted"/>
<keyword evidence="2" id="KW-1185">Reference proteome</keyword>
<organism evidence="1 2">
    <name type="scientific">Trema orientale</name>
    <name type="common">Charcoal tree</name>
    <name type="synonym">Celtis orientalis</name>
    <dbReference type="NCBI Taxonomy" id="63057"/>
    <lineage>
        <taxon>Eukaryota</taxon>
        <taxon>Viridiplantae</taxon>
        <taxon>Streptophyta</taxon>
        <taxon>Embryophyta</taxon>
        <taxon>Tracheophyta</taxon>
        <taxon>Spermatophyta</taxon>
        <taxon>Magnoliopsida</taxon>
        <taxon>eudicotyledons</taxon>
        <taxon>Gunneridae</taxon>
        <taxon>Pentapetalae</taxon>
        <taxon>rosids</taxon>
        <taxon>fabids</taxon>
        <taxon>Rosales</taxon>
        <taxon>Cannabaceae</taxon>
        <taxon>Trema</taxon>
    </lineage>
</organism>
<evidence type="ECO:0000313" key="1">
    <source>
        <dbReference type="EMBL" id="PON85594.1"/>
    </source>
</evidence>
<sequence>MGGGTMHVHLSVITPVKKTSSSVLPHSTLSSSSANLNTPVSANGGETCRKLEAIHVNGKEDMIKASGSFPQSVFGPVPSQSEVQMAISLLHNFMQAISSRGSDSKWLVEMFEGGVPRILLSYGLRRLYDAFQLLQTDPCVKRLVVSLSSDKALWDAIMNNELVRKLREPLCSAETERQQIRSKEPEVVATILKWIWDMTKAKVMGLIGKFLSLMNEMDNPGEEKSEDQLEDKIRSSLLLSVVILLIVVVARANRV</sequence>
<dbReference type="PANTHER" id="PTHR33625">
    <property type="entry name" value="OS08G0179900 PROTEIN"/>
    <property type="match status" value="1"/>
</dbReference>